<proteinExistence type="predicted"/>
<dbReference type="Pfam" id="PF00440">
    <property type="entry name" value="TetR_N"/>
    <property type="match status" value="1"/>
</dbReference>
<feature type="domain" description="HTH tetR-type" evidence="3">
    <location>
        <begin position="3"/>
        <end position="63"/>
    </location>
</feature>
<dbReference type="InterPro" id="IPR009057">
    <property type="entry name" value="Homeodomain-like_sf"/>
</dbReference>
<evidence type="ECO:0000256" key="2">
    <source>
        <dbReference type="PROSITE-ProRule" id="PRU00335"/>
    </source>
</evidence>
<dbReference type="HOGENOM" id="CLU_087539_2_1_0"/>
<dbReference type="OrthoDB" id="9810250at2"/>
<dbReference type="InterPro" id="IPR001647">
    <property type="entry name" value="HTH_TetR"/>
</dbReference>
<feature type="DNA-binding region" description="H-T-H motif" evidence="2">
    <location>
        <begin position="26"/>
        <end position="45"/>
    </location>
</feature>
<dbReference type="InterPro" id="IPR039532">
    <property type="entry name" value="TetR_C_Firmicutes"/>
</dbReference>
<dbReference type="GO" id="GO:0003677">
    <property type="term" value="F:DNA binding"/>
    <property type="evidence" value="ECO:0007669"/>
    <property type="project" value="UniProtKB-UniRule"/>
</dbReference>
<dbReference type="KEGG" id="mpz:Marpi_0898"/>
<dbReference type="InterPro" id="IPR050624">
    <property type="entry name" value="HTH-type_Tx_Regulator"/>
</dbReference>
<reference evidence="4 5" key="1">
    <citation type="journal article" date="2012" name="J. Bacteriol.">
        <title>Complete Genome Sequence of the Thermophilic, Piezophilic, Heterotrophic Bacterium Marinitoga piezophila KA3.</title>
        <authorList>
            <person name="Lucas S."/>
            <person name="Han J."/>
            <person name="Lapidus A."/>
            <person name="Cheng J.F."/>
            <person name="Goodwin L.A."/>
            <person name="Pitluck S."/>
            <person name="Peters L."/>
            <person name="Mikhailova N."/>
            <person name="Teshima H."/>
            <person name="Detter J.C."/>
            <person name="Han C."/>
            <person name="Tapia R."/>
            <person name="Land M."/>
            <person name="Hauser L."/>
            <person name="Kyrpides N.C."/>
            <person name="Ivanova N."/>
            <person name="Pagani I."/>
            <person name="Vannier P."/>
            <person name="Oger P."/>
            <person name="Bartlett D.H."/>
            <person name="Noll K.M."/>
            <person name="Woyke T."/>
            <person name="Jebbar M."/>
        </authorList>
    </citation>
    <scope>NUCLEOTIDE SEQUENCE [LARGE SCALE GENOMIC DNA]</scope>
    <source>
        <strain evidence="5">DSM 14283 / JCM 11233 / KA3</strain>
    </source>
</reference>
<name>H2J7C2_MARPK</name>
<dbReference type="PROSITE" id="PS50977">
    <property type="entry name" value="HTH_TETR_2"/>
    <property type="match status" value="1"/>
</dbReference>
<dbReference type="PANTHER" id="PTHR43479:SF7">
    <property type="entry name" value="TETR-FAMILY TRANSCRIPTIONAL REGULATOR"/>
    <property type="match status" value="1"/>
</dbReference>
<sequence>MSEITKRALAASLKKLMKEKPLSKITVNDIVKDCGVNRRTLYYYFHDIYELLEWMFITEVGEAIGENKTYETWQKGYLSILNYLKENKKIVLNAYNSIDRNRLEDHLYDYVAKLIYDVVEELSKDINVPENLKKDIVKFYEIALTGIIIDWIKNKMEEDPQILTDKVSKIIEGDISRSLRKFEKKAP</sequence>
<organism evidence="4 5">
    <name type="scientific">Marinitoga piezophila (strain DSM 14283 / JCM 11233 / KA3)</name>
    <dbReference type="NCBI Taxonomy" id="443254"/>
    <lineage>
        <taxon>Bacteria</taxon>
        <taxon>Thermotogati</taxon>
        <taxon>Thermotogota</taxon>
        <taxon>Thermotogae</taxon>
        <taxon>Petrotogales</taxon>
        <taxon>Petrotogaceae</taxon>
        <taxon>Marinitoga</taxon>
    </lineage>
</organism>
<keyword evidence="5" id="KW-1185">Reference proteome</keyword>
<dbReference type="EMBL" id="CP003257">
    <property type="protein sequence ID" value="AEX85314.1"/>
    <property type="molecule type" value="Genomic_DNA"/>
</dbReference>
<dbReference type="AlphaFoldDB" id="H2J7C2"/>
<accession>H2J7C2</accession>
<dbReference type="SUPFAM" id="SSF46689">
    <property type="entry name" value="Homeodomain-like"/>
    <property type="match status" value="1"/>
</dbReference>
<reference evidence="5" key="2">
    <citation type="submission" date="2012-01" db="EMBL/GenBank/DDBJ databases">
        <title>Complete sequence of chromosome of Marinitoga piezophila KA3.</title>
        <authorList>
            <person name="Lucas S."/>
            <person name="Han J."/>
            <person name="Lapidus A."/>
            <person name="Cheng J.-F."/>
            <person name="Goodwin L."/>
            <person name="Pitluck S."/>
            <person name="Peters L."/>
            <person name="Mikhailova N."/>
            <person name="Teshima H."/>
            <person name="Detter J.C."/>
            <person name="Han C."/>
            <person name="Tapia R."/>
            <person name="Land M."/>
            <person name="Hauser L."/>
            <person name="Kyrpides N."/>
            <person name="Ivanova N."/>
            <person name="Pagani I."/>
            <person name="Jebbar M."/>
            <person name="Vannier P."/>
            <person name="Oger P."/>
            <person name="Cario A."/>
            <person name="Bartlett D."/>
            <person name="Noll K.M."/>
            <person name="Woyke T."/>
        </authorList>
    </citation>
    <scope>NUCLEOTIDE SEQUENCE [LARGE SCALE GENOMIC DNA]</scope>
    <source>
        <strain evidence="5">DSM 14283 / JCM 11233 / KA3</strain>
    </source>
</reference>
<evidence type="ECO:0000256" key="1">
    <source>
        <dbReference type="ARBA" id="ARBA00023125"/>
    </source>
</evidence>
<dbReference type="RefSeq" id="WP_014296386.1">
    <property type="nucleotide sequence ID" value="NC_016751.1"/>
</dbReference>
<dbReference type="Proteomes" id="UP000007161">
    <property type="component" value="Chromosome"/>
</dbReference>
<dbReference type="Pfam" id="PF14278">
    <property type="entry name" value="TetR_C_8"/>
    <property type="match status" value="1"/>
</dbReference>
<dbReference type="Gene3D" id="1.10.357.10">
    <property type="entry name" value="Tetracycline Repressor, domain 2"/>
    <property type="match status" value="1"/>
</dbReference>
<dbReference type="PANTHER" id="PTHR43479">
    <property type="entry name" value="ACREF/ENVCD OPERON REPRESSOR-RELATED"/>
    <property type="match status" value="1"/>
</dbReference>
<protein>
    <submittedName>
        <fullName evidence="4">Transcriptional regulator</fullName>
    </submittedName>
</protein>
<dbReference type="eggNOG" id="COG1309">
    <property type="taxonomic scope" value="Bacteria"/>
</dbReference>
<evidence type="ECO:0000259" key="3">
    <source>
        <dbReference type="PROSITE" id="PS50977"/>
    </source>
</evidence>
<gene>
    <name evidence="4" type="ordered locus">Marpi_0898</name>
</gene>
<evidence type="ECO:0000313" key="4">
    <source>
        <dbReference type="EMBL" id="AEX85314.1"/>
    </source>
</evidence>
<evidence type="ECO:0000313" key="5">
    <source>
        <dbReference type="Proteomes" id="UP000007161"/>
    </source>
</evidence>
<dbReference type="STRING" id="443254.Marpi_0898"/>
<keyword evidence="1 2" id="KW-0238">DNA-binding</keyword>